<comment type="caution">
    <text evidence="3">The sequence shown here is derived from an EMBL/GenBank/DDBJ whole genome shotgun (WGS) entry which is preliminary data.</text>
</comment>
<proteinExistence type="inferred from homology"/>
<dbReference type="Proteomes" id="UP001153269">
    <property type="component" value="Unassembled WGS sequence"/>
</dbReference>
<dbReference type="PANTHER" id="PTHR21292">
    <property type="entry name" value="EXOCYST COMPLEX COMPONENT SEC6-RELATED"/>
    <property type="match status" value="1"/>
</dbReference>
<dbReference type="InterPro" id="IPR042532">
    <property type="entry name" value="EXOC3/Sec6_C"/>
</dbReference>
<organism evidence="3 4">
    <name type="scientific">Pleuronectes platessa</name>
    <name type="common">European plaice</name>
    <dbReference type="NCBI Taxonomy" id="8262"/>
    <lineage>
        <taxon>Eukaryota</taxon>
        <taxon>Metazoa</taxon>
        <taxon>Chordata</taxon>
        <taxon>Craniata</taxon>
        <taxon>Vertebrata</taxon>
        <taxon>Euteleostomi</taxon>
        <taxon>Actinopterygii</taxon>
        <taxon>Neopterygii</taxon>
        <taxon>Teleostei</taxon>
        <taxon>Neoteleostei</taxon>
        <taxon>Acanthomorphata</taxon>
        <taxon>Carangaria</taxon>
        <taxon>Pleuronectiformes</taxon>
        <taxon>Pleuronectoidei</taxon>
        <taxon>Pleuronectidae</taxon>
        <taxon>Pleuronectes</taxon>
    </lineage>
</organism>
<dbReference type="AlphaFoldDB" id="A0A9N7U1L4"/>
<dbReference type="EMBL" id="CADEAL010000628">
    <property type="protein sequence ID" value="CAB1423006.1"/>
    <property type="molecule type" value="Genomic_DNA"/>
</dbReference>
<evidence type="ECO:0008006" key="5">
    <source>
        <dbReference type="Google" id="ProtNLM"/>
    </source>
</evidence>
<dbReference type="Pfam" id="PF06046">
    <property type="entry name" value="Sec6"/>
    <property type="match status" value="1"/>
</dbReference>
<evidence type="ECO:0000313" key="4">
    <source>
        <dbReference type="Proteomes" id="UP001153269"/>
    </source>
</evidence>
<dbReference type="GO" id="GO:0000149">
    <property type="term" value="F:SNARE binding"/>
    <property type="evidence" value="ECO:0007669"/>
    <property type="project" value="TreeGrafter"/>
</dbReference>
<keyword evidence="4" id="KW-1185">Reference proteome</keyword>
<gene>
    <name evidence="3" type="ORF">PLEPLA_LOCUS10924</name>
</gene>
<reference evidence="3" key="1">
    <citation type="submission" date="2020-03" db="EMBL/GenBank/DDBJ databases">
        <authorList>
            <person name="Weist P."/>
        </authorList>
    </citation>
    <scope>NUCLEOTIDE SEQUENCE</scope>
</reference>
<evidence type="ECO:0000256" key="2">
    <source>
        <dbReference type="SAM" id="MobiDB-lite"/>
    </source>
</evidence>
<sequence>MCRRCFPRRSYKESTQHQTGCWSNFLTCFRMRTRSSSTQSEGNFLPSQGGSSEGGGGGGGRGGWLNGKFQKLFRRPGGQESGNTTGNIPGNIISPDSHPLPSGPERPPTPAILKFEQNLEQSRFWEASQQLIEREERLFSENPEAEGLQGHEEEVNSLAADYKALERLILETLQQSLSLKSGGVSTEALRSAVKAVYQEDEQDQLWKQRDGTPPSWRARGWMELHDKTVRRLVKDHMDNPSTPPANQVEQSSVEADVCSMGRQLLADLQLVVGVVKTCYPAHVNICDFYARIFHQKTSSRLKKLADFGLGIKDCTFLLRWVNEYYPGLFLKPELVGEISVEPLGKLLSEEHLKPLEEQYLSTKQIELTTYIRRVLEQEKQKWKDGEEPEMEDGCYNSPVSYDIIQFINGMVTLAEKVVGDLHKARSITSELDTLMKSFKLFQDEVMKKNQSNRKAVIKANLGGVQQFTNVLQKNGHLFQEDARRNCLKVLSDMKESAQTYLLSSVHDVLKPHYRKLGTSEWLNKPEFERLLDSIQTQSKELQGSKESCHQELMCQFYQEVTVEYVRRLLKGGVKLKDKSQQDRACMMVKDNAHSLHEIFIEMGSKEDWLKEILTTIAEVIKLQDLPAIQMQVASLGNAFPDLSDKHVVALLKLKTNITKADRRKVNLTLSDVLRESSGAGSRSFFSKVQEPGSGCWQEEERRRMKTILRLLRS</sequence>
<dbReference type="GO" id="GO:0006887">
    <property type="term" value="P:exocytosis"/>
    <property type="evidence" value="ECO:0007669"/>
    <property type="project" value="InterPro"/>
</dbReference>
<dbReference type="InterPro" id="IPR010326">
    <property type="entry name" value="EXOC3/Sec6"/>
</dbReference>
<dbReference type="Gene3D" id="1.10.357.50">
    <property type="match status" value="1"/>
</dbReference>
<evidence type="ECO:0000313" key="3">
    <source>
        <dbReference type="EMBL" id="CAB1423006.1"/>
    </source>
</evidence>
<evidence type="ECO:0000256" key="1">
    <source>
        <dbReference type="ARBA" id="ARBA00009447"/>
    </source>
</evidence>
<dbReference type="GO" id="GO:0000145">
    <property type="term" value="C:exocyst"/>
    <property type="evidence" value="ECO:0007669"/>
    <property type="project" value="InterPro"/>
</dbReference>
<protein>
    <recommendedName>
        <fullName evidence="5">Tumor necrosis factor alpha-induced protein 2</fullName>
    </recommendedName>
</protein>
<dbReference type="GO" id="GO:0051601">
    <property type="term" value="P:exocyst localization"/>
    <property type="evidence" value="ECO:0007669"/>
    <property type="project" value="TreeGrafter"/>
</dbReference>
<feature type="compositionally biased region" description="Gly residues" evidence="2">
    <location>
        <begin position="51"/>
        <end position="65"/>
    </location>
</feature>
<comment type="similarity">
    <text evidence="1">Belongs to the SEC6 family.</text>
</comment>
<feature type="compositionally biased region" description="Polar residues" evidence="2">
    <location>
        <begin position="37"/>
        <end position="48"/>
    </location>
</feature>
<accession>A0A9N7U1L4</accession>
<dbReference type="PANTHER" id="PTHR21292:SF4">
    <property type="entry name" value="TUMOR NECROSIS FACTOR ALPHA-INDUCED PROTEIN 2"/>
    <property type="match status" value="1"/>
</dbReference>
<dbReference type="Gene3D" id="1.10.357.70">
    <property type="entry name" value="Exocyst complex component Sec6, C-terminal domain"/>
    <property type="match status" value="1"/>
</dbReference>
<name>A0A9N7U1L4_PLEPL</name>
<feature type="region of interest" description="Disordered" evidence="2">
    <location>
        <begin position="37"/>
        <end position="107"/>
    </location>
</feature>